<sequence length="200" mass="23095">MNKFLLIAILVGILIYFLSRRVMMKGKSTAIQKSNKQGYFLIESGAPIIQKTIKNTLFSVGIGVVLFIITILLAMKIKIILFLLPISLYLMSQLFLLNNQLKYAKDQRIWFNPNTKDVMIEWLSGNKVSFNLLRDVQQVKAVKSVQKNNQILFGYYELLVHNNQVFVPFILEDNQRNTGFFNTLKENFPINPKSSLYPII</sequence>
<feature type="transmembrane region" description="Helical" evidence="1">
    <location>
        <begin position="79"/>
        <end position="98"/>
    </location>
</feature>
<reference evidence="2" key="2">
    <citation type="submission" date="2020-09" db="EMBL/GenBank/DDBJ databases">
        <authorList>
            <person name="Sun Q."/>
            <person name="Zhou Y."/>
        </authorList>
    </citation>
    <scope>NUCLEOTIDE SEQUENCE</scope>
    <source>
        <strain evidence="2">CGMCC 1.15966</strain>
    </source>
</reference>
<reference evidence="2" key="1">
    <citation type="journal article" date="2014" name="Int. J. Syst. Evol. Microbiol.">
        <title>Complete genome sequence of Corynebacterium casei LMG S-19264T (=DSM 44701T), isolated from a smear-ripened cheese.</title>
        <authorList>
            <consortium name="US DOE Joint Genome Institute (JGI-PGF)"/>
            <person name="Walter F."/>
            <person name="Albersmeier A."/>
            <person name="Kalinowski J."/>
            <person name="Ruckert C."/>
        </authorList>
    </citation>
    <scope>NUCLEOTIDE SEQUENCE</scope>
    <source>
        <strain evidence="2">CGMCC 1.15966</strain>
    </source>
</reference>
<dbReference type="EMBL" id="BMKM01000009">
    <property type="protein sequence ID" value="GGE29786.1"/>
    <property type="molecule type" value="Genomic_DNA"/>
</dbReference>
<keyword evidence="1" id="KW-0812">Transmembrane</keyword>
<feature type="transmembrane region" description="Helical" evidence="1">
    <location>
        <begin position="6"/>
        <end position="23"/>
    </location>
</feature>
<evidence type="ECO:0000313" key="2">
    <source>
        <dbReference type="EMBL" id="GGE29786.1"/>
    </source>
</evidence>
<protein>
    <submittedName>
        <fullName evidence="2">Uncharacterized protein</fullName>
    </submittedName>
</protein>
<evidence type="ECO:0000256" key="1">
    <source>
        <dbReference type="SAM" id="Phobius"/>
    </source>
</evidence>
<evidence type="ECO:0000313" key="3">
    <source>
        <dbReference type="Proteomes" id="UP000614460"/>
    </source>
</evidence>
<name>A0A8H9G3S6_9SPHI</name>
<keyword evidence="3" id="KW-1185">Reference proteome</keyword>
<gene>
    <name evidence="2" type="ORF">GCM10011516_29480</name>
</gene>
<feature type="transmembrane region" description="Helical" evidence="1">
    <location>
        <begin position="56"/>
        <end position="73"/>
    </location>
</feature>
<dbReference type="RefSeq" id="WP_141202054.1">
    <property type="nucleotide sequence ID" value="NZ_BMKM01000009.1"/>
</dbReference>
<keyword evidence="1" id="KW-0472">Membrane</keyword>
<dbReference type="AlphaFoldDB" id="A0A8H9G3S6"/>
<accession>A0A8H9G3S6</accession>
<keyword evidence="1" id="KW-1133">Transmembrane helix</keyword>
<comment type="caution">
    <text evidence="2">The sequence shown here is derived from an EMBL/GenBank/DDBJ whole genome shotgun (WGS) entry which is preliminary data.</text>
</comment>
<proteinExistence type="predicted"/>
<dbReference type="Proteomes" id="UP000614460">
    <property type="component" value="Unassembled WGS sequence"/>
</dbReference>
<organism evidence="2 3">
    <name type="scientific">Sphingobacterium cellulitidis</name>
    <dbReference type="NCBI Taxonomy" id="1768011"/>
    <lineage>
        <taxon>Bacteria</taxon>
        <taxon>Pseudomonadati</taxon>
        <taxon>Bacteroidota</taxon>
        <taxon>Sphingobacteriia</taxon>
        <taxon>Sphingobacteriales</taxon>
        <taxon>Sphingobacteriaceae</taxon>
        <taxon>Sphingobacterium</taxon>
    </lineage>
</organism>